<feature type="domain" description="CheB-type methylesterase" evidence="5">
    <location>
        <begin position="13"/>
        <end position="197"/>
    </location>
</feature>
<evidence type="ECO:0000256" key="2">
    <source>
        <dbReference type="ARBA" id="ARBA00039140"/>
    </source>
</evidence>
<keyword evidence="7" id="KW-1185">Reference proteome</keyword>
<keyword evidence="4" id="KW-0145">Chemotaxis</keyword>
<dbReference type="CDD" id="cd16433">
    <property type="entry name" value="CheB"/>
    <property type="match status" value="1"/>
</dbReference>
<dbReference type="SUPFAM" id="SSF52738">
    <property type="entry name" value="Methylesterase CheB, C-terminal domain"/>
    <property type="match status" value="1"/>
</dbReference>
<reference evidence="6 7" key="1">
    <citation type="submission" date="2019-10" db="EMBL/GenBank/DDBJ databases">
        <title>Two novel species isolated from a subtropical stream in China.</title>
        <authorList>
            <person name="Lu H."/>
        </authorList>
    </citation>
    <scope>NUCLEOTIDE SEQUENCE [LARGE SCALE GENOMIC DNA]</scope>
    <source>
        <strain evidence="6 7">FT103W</strain>
    </source>
</reference>
<dbReference type="PANTHER" id="PTHR42872:SF6">
    <property type="entry name" value="PROTEIN-GLUTAMATE METHYLESTERASE_PROTEIN-GLUTAMINE GLUTAMINASE"/>
    <property type="match status" value="1"/>
</dbReference>
<dbReference type="GO" id="GO:0006935">
    <property type="term" value="P:chemotaxis"/>
    <property type="evidence" value="ECO:0007669"/>
    <property type="project" value="UniProtKB-UniRule"/>
</dbReference>
<comment type="caution">
    <text evidence="6">The sequence shown here is derived from an EMBL/GenBank/DDBJ whole genome shotgun (WGS) entry which is preliminary data.</text>
</comment>
<sequence length="202" mass="21155">MSAHLPAIRAALAGRTVEAVVIGASAGGVGALLQLLPGLPAGYGRAVVALLHLPEFRQSHLAEVFQQRMAMPVREAADKEAVSSGTLYFAGSGYHLSVEMDRSFSLSCEAPLHFARPAIDYLMESAADAYGPALLGILLTGANHDGAVGMAAIARAGGLTVVQDPEQAEVAAMPREAIRLHQPDLVLPLDAIQTLLLMLEKN</sequence>
<dbReference type="InterPro" id="IPR000673">
    <property type="entry name" value="Sig_transdc_resp-reg_Me-estase"/>
</dbReference>
<dbReference type="AlphaFoldDB" id="A0A843SCH8"/>
<proteinExistence type="predicted"/>
<dbReference type="EC" id="3.1.1.61" evidence="2"/>
<feature type="active site" evidence="4">
    <location>
        <position position="145"/>
    </location>
</feature>
<dbReference type="Gene3D" id="3.40.50.180">
    <property type="entry name" value="Methylesterase CheB, C-terminal domain"/>
    <property type="match status" value="1"/>
</dbReference>
<dbReference type="RefSeq" id="WP_152807716.1">
    <property type="nucleotide sequence ID" value="NZ_WHUF01000006.1"/>
</dbReference>
<feature type="active site" evidence="4">
    <location>
        <position position="52"/>
    </location>
</feature>
<evidence type="ECO:0000313" key="7">
    <source>
        <dbReference type="Proteomes" id="UP000444318"/>
    </source>
</evidence>
<comment type="catalytic activity">
    <reaction evidence="3">
        <text>[protein]-L-glutamate 5-O-methyl ester + H2O = L-glutamyl-[protein] + methanol + H(+)</text>
        <dbReference type="Rhea" id="RHEA:23236"/>
        <dbReference type="Rhea" id="RHEA-COMP:10208"/>
        <dbReference type="Rhea" id="RHEA-COMP:10311"/>
        <dbReference type="ChEBI" id="CHEBI:15377"/>
        <dbReference type="ChEBI" id="CHEBI:15378"/>
        <dbReference type="ChEBI" id="CHEBI:17790"/>
        <dbReference type="ChEBI" id="CHEBI:29973"/>
        <dbReference type="ChEBI" id="CHEBI:82795"/>
        <dbReference type="EC" id="3.1.1.61"/>
    </reaction>
</comment>
<gene>
    <name evidence="6" type="ORF">GEV01_22270</name>
</gene>
<dbReference type="PANTHER" id="PTHR42872">
    <property type="entry name" value="PROTEIN-GLUTAMATE METHYLESTERASE/PROTEIN-GLUTAMINE GLUTAMINASE"/>
    <property type="match status" value="1"/>
</dbReference>
<protein>
    <recommendedName>
        <fullName evidence="2">protein-glutamate methylesterase</fullName>
        <ecNumber evidence="2">3.1.1.61</ecNumber>
    </recommendedName>
</protein>
<dbReference type="Proteomes" id="UP000444318">
    <property type="component" value="Unassembled WGS sequence"/>
</dbReference>
<feature type="active site" evidence="4">
    <location>
        <position position="25"/>
    </location>
</feature>
<evidence type="ECO:0000256" key="1">
    <source>
        <dbReference type="ARBA" id="ARBA00022801"/>
    </source>
</evidence>
<name>A0A843SCH8_9BURK</name>
<dbReference type="InterPro" id="IPR035909">
    <property type="entry name" value="CheB_C"/>
</dbReference>
<evidence type="ECO:0000313" key="6">
    <source>
        <dbReference type="EMBL" id="MQA22245.1"/>
    </source>
</evidence>
<accession>A0A843SCH8</accession>
<evidence type="ECO:0000259" key="5">
    <source>
        <dbReference type="PROSITE" id="PS50122"/>
    </source>
</evidence>
<dbReference type="Pfam" id="PF01339">
    <property type="entry name" value="CheB_methylest"/>
    <property type="match status" value="1"/>
</dbReference>
<dbReference type="GO" id="GO:0005737">
    <property type="term" value="C:cytoplasm"/>
    <property type="evidence" value="ECO:0007669"/>
    <property type="project" value="InterPro"/>
</dbReference>
<dbReference type="EMBL" id="WHUF01000006">
    <property type="protein sequence ID" value="MQA22245.1"/>
    <property type="molecule type" value="Genomic_DNA"/>
</dbReference>
<dbReference type="GO" id="GO:0000156">
    <property type="term" value="F:phosphorelay response regulator activity"/>
    <property type="evidence" value="ECO:0007669"/>
    <property type="project" value="InterPro"/>
</dbReference>
<dbReference type="GO" id="GO:0008984">
    <property type="term" value="F:protein-glutamate methylesterase activity"/>
    <property type="evidence" value="ECO:0007669"/>
    <property type="project" value="UniProtKB-EC"/>
</dbReference>
<evidence type="ECO:0000256" key="4">
    <source>
        <dbReference type="PROSITE-ProRule" id="PRU00050"/>
    </source>
</evidence>
<keyword evidence="1 4" id="KW-0378">Hydrolase</keyword>
<organism evidence="6 7">
    <name type="scientific">Rugamonas rivuli</name>
    <dbReference type="NCBI Taxonomy" id="2743358"/>
    <lineage>
        <taxon>Bacteria</taxon>
        <taxon>Pseudomonadati</taxon>
        <taxon>Pseudomonadota</taxon>
        <taxon>Betaproteobacteria</taxon>
        <taxon>Burkholderiales</taxon>
        <taxon>Oxalobacteraceae</taxon>
        <taxon>Telluria group</taxon>
        <taxon>Rugamonas</taxon>
    </lineage>
</organism>
<dbReference type="PROSITE" id="PS50122">
    <property type="entry name" value="CHEB"/>
    <property type="match status" value="1"/>
</dbReference>
<evidence type="ECO:0000256" key="3">
    <source>
        <dbReference type="ARBA" id="ARBA00048267"/>
    </source>
</evidence>